<name>A0ABY4REH5_9GAMM</name>
<comment type="subcellular location">
    <subcellularLocation>
        <location evidence="1">Cell membrane</location>
        <topology evidence="1">Multi-pass membrane protein</topology>
    </subcellularLocation>
</comment>
<evidence type="ECO:0000259" key="11">
    <source>
        <dbReference type="PROSITE" id="PS50893"/>
    </source>
</evidence>
<feature type="transmembrane region" description="Helical" evidence="10">
    <location>
        <begin position="255"/>
        <end position="288"/>
    </location>
</feature>
<keyword evidence="14" id="KW-1185">Reference proteome</keyword>
<reference evidence="13" key="1">
    <citation type="submission" date="2021-09" db="EMBL/GenBank/DDBJ databases">
        <title>First case of bloodstream infection caused by Mixta hanseatica sp. nov., a member of the Erwiniaceae family.</title>
        <authorList>
            <person name="Both A."/>
            <person name="Huang J."/>
            <person name="Wenzel P."/>
            <person name="Aepfelbacher M."/>
            <person name="Rohde H."/>
            <person name="Christner M."/>
            <person name="Hentschke M."/>
        </authorList>
    </citation>
    <scope>NUCLEOTIDE SEQUENCE</scope>
    <source>
        <strain evidence="13">X22927</strain>
    </source>
</reference>
<evidence type="ECO:0000259" key="12">
    <source>
        <dbReference type="PROSITE" id="PS50929"/>
    </source>
</evidence>
<feature type="transmembrane region" description="Helical" evidence="10">
    <location>
        <begin position="61"/>
        <end position="81"/>
    </location>
</feature>
<dbReference type="Pfam" id="PF00005">
    <property type="entry name" value="ABC_tran"/>
    <property type="match status" value="1"/>
</dbReference>
<keyword evidence="6" id="KW-0067">ATP-binding</keyword>
<dbReference type="InterPro" id="IPR027417">
    <property type="entry name" value="P-loop_NTPase"/>
</dbReference>
<dbReference type="SUPFAM" id="SSF90123">
    <property type="entry name" value="ABC transporter transmembrane region"/>
    <property type="match status" value="1"/>
</dbReference>
<dbReference type="Gene3D" id="3.40.50.300">
    <property type="entry name" value="P-loop containing nucleotide triphosphate hydrolases"/>
    <property type="match status" value="1"/>
</dbReference>
<organism evidence="13 14">
    <name type="scientific">Mixta hanseatica</name>
    <dbReference type="NCBI Taxonomy" id="2872648"/>
    <lineage>
        <taxon>Bacteria</taxon>
        <taxon>Pseudomonadati</taxon>
        <taxon>Pseudomonadota</taxon>
        <taxon>Gammaproteobacteria</taxon>
        <taxon>Enterobacterales</taxon>
        <taxon>Erwiniaceae</taxon>
        <taxon>Mixta</taxon>
    </lineage>
</organism>
<evidence type="ECO:0000313" key="14">
    <source>
        <dbReference type="Proteomes" id="UP001056635"/>
    </source>
</evidence>
<keyword evidence="8 10" id="KW-0472">Membrane</keyword>
<dbReference type="EC" id="7.6.2.2" evidence="3"/>
<evidence type="ECO:0000256" key="5">
    <source>
        <dbReference type="ARBA" id="ARBA00022741"/>
    </source>
</evidence>
<keyword evidence="4 10" id="KW-0812">Transmembrane</keyword>
<dbReference type="PROSITE" id="PS50893">
    <property type="entry name" value="ABC_TRANSPORTER_2"/>
    <property type="match status" value="1"/>
</dbReference>
<dbReference type="InterPro" id="IPR003439">
    <property type="entry name" value="ABC_transporter-like_ATP-bd"/>
</dbReference>
<dbReference type="Gene3D" id="1.20.1560.10">
    <property type="entry name" value="ABC transporter type 1, transmembrane domain"/>
    <property type="match status" value="1"/>
</dbReference>
<evidence type="ECO:0000256" key="4">
    <source>
        <dbReference type="ARBA" id="ARBA00022692"/>
    </source>
</evidence>
<keyword evidence="7 10" id="KW-1133">Transmembrane helix</keyword>
<dbReference type="Proteomes" id="UP001056635">
    <property type="component" value="Chromosome"/>
</dbReference>
<dbReference type="InterPro" id="IPR036640">
    <property type="entry name" value="ABC1_TM_sf"/>
</dbReference>
<dbReference type="Pfam" id="PF00664">
    <property type="entry name" value="ABC_membrane"/>
    <property type="match status" value="1"/>
</dbReference>
<dbReference type="RefSeq" id="WP_249893803.1">
    <property type="nucleotide sequence ID" value="NZ_CP082904.1"/>
</dbReference>
<dbReference type="PANTHER" id="PTHR43394">
    <property type="entry name" value="ATP-DEPENDENT PERMEASE MDL1, MITOCHONDRIAL"/>
    <property type="match status" value="1"/>
</dbReference>
<evidence type="ECO:0000256" key="3">
    <source>
        <dbReference type="ARBA" id="ARBA00012191"/>
    </source>
</evidence>
<dbReference type="CDD" id="cd18544">
    <property type="entry name" value="ABC_6TM_TmrA_like"/>
    <property type="match status" value="1"/>
</dbReference>
<feature type="transmembrane region" description="Helical" evidence="10">
    <location>
        <begin position="138"/>
        <end position="161"/>
    </location>
</feature>
<dbReference type="SMART" id="SM00382">
    <property type="entry name" value="AAA"/>
    <property type="match status" value="1"/>
</dbReference>
<feature type="domain" description="ABC transmembrane type-1" evidence="12">
    <location>
        <begin position="27"/>
        <end position="310"/>
    </location>
</feature>
<gene>
    <name evidence="13" type="ORF">K6958_05985</name>
</gene>
<evidence type="ECO:0000256" key="8">
    <source>
        <dbReference type="ARBA" id="ARBA00023136"/>
    </source>
</evidence>
<evidence type="ECO:0000256" key="7">
    <source>
        <dbReference type="ARBA" id="ARBA00022989"/>
    </source>
</evidence>
<dbReference type="PANTHER" id="PTHR43394:SF1">
    <property type="entry name" value="ATP-BINDING CASSETTE SUB-FAMILY B MEMBER 10, MITOCHONDRIAL"/>
    <property type="match status" value="1"/>
</dbReference>
<comment type="similarity">
    <text evidence="2">Belongs to the ABC transporter superfamily. Drug exporter-2 (TC 3.A.1.117) family.</text>
</comment>
<evidence type="ECO:0000313" key="13">
    <source>
        <dbReference type="EMBL" id="UQY45226.1"/>
    </source>
</evidence>
<dbReference type="InterPro" id="IPR039421">
    <property type="entry name" value="Type_1_exporter"/>
</dbReference>
<keyword evidence="5" id="KW-0547">Nucleotide-binding</keyword>
<evidence type="ECO:0000256" key="6">
    <source>
        <dbReference type="ARBA" id="ARBA00022840"/>
    </source>
</evidence>
<dbReference type="PROSITE" id="PS50929">
    <property type="entry name" value="ABC_TM1F"/>
    <property type="match status" value="1"/>
</dbReference>
<protein>
    <recommendedName>
        <fullName evidence="3">ABC-type xenobiotic transporter</fullName>
        <ecNumber evidence="3">7.6.2.2</ecNumber>
    </recommendedName>
</protein>
<sequence>MADTRKLWPTLKRLLSYGKPWRKALSLAVLMLWVAAAAEVLGPVLIGYFIDNLVAQHRMPIGLAVGLASAFILLQALAALLHYWQALLFNQAAVGVVQRLRSDVMDAALRQPLSAFDQQPVGQIISRVTNDTEVIKDLWVTVVATVLRSAALIGAMLIAMFSLDWRMALVAVVIFPLVLTVMLIYQRYSTPIVRRVRSYLADINNGFNEVINGMSVIQQFRQQARFGERIGEASRSHYLARMETLRLDGFLLRPLLSLFSAAILCGLLMLFSFSTVGVFEVGVLYAFISYLGRLNEPLIELTTQQSMLQQAIVAGERIFELMDAPRQHYGQEQQPLHSGRIDIEHLSFAYRDGRNVLEDISLQVPSRSFVALVGHTGSGKSTLASLLMGYYPVKQGRIYLDGRPLDQFSHQALRQGVAMVQQDPVVLADSFFANVTLGRDISEQAVWEALEAVQLAELARGLTDGIHTRLNEQGNNLSVGQKQLLALARVLVAEPQILILDEATANIDSGTEQAIQRALQEVRKKTTLVVIAHRLSTITEADTILVLHRGQAVEQGTHPQLLAQQGRYWQMYQLQQVGSELTTGIAEGT</sequence>
<dbReference type="NCBIfam" id="NF008056">
    <property type="entry name" value="PRK10790.1"/>
    <property type="match status" value="1"/>
</dbReference>
<dbReference type="InterPro" id="IPR003593">
    <property type="entry name" value="AAA+_ATPase"/>
</dbReference>
<dbReference type="EMBL" id="CP082904">
    <property type="protein sequence ID" value="UQY45226.1"/>
    <property type="molecule type" value="Genomic_DNA"/>
</dbReference>
<evidence type="ECO:0000256" key="2">
    <source>
        <dbReference type="ARBA" id="ARBA00006526"/>
    </source>
</evidence>
<dbReference type="InterPro" id="IPR011527">
    <property type="entry name" value="ABC1_TM_dom"/>
</dbReference>
<evidence type="ECO:0000256" key="10">
    <source>
        <dbReference type="SAM" id="Phobius"/>
    </source>
</evidence>
<feature type="transmembrane region" description="Helical" evidence="10">
    <location>
        <begin position="167"/>
        <end position="185"/>
    </location>
</feature>
<dbReference type="SUPFAM" id="SSF52540">
    <property type="entry name" value="P-loop containing nucleoside triphosphate hydrolases"/>
    <property type="match status" value="1"/>
</dbReference>
<feature type="domain" description="ABC transporter" evidence="11">
    <location>
        <begin position="341"/>
        <end position="574"/>
    </location>
</feature>
<dbReference type="InterPro" id="IPR017871">
    <property type="entry name" value="ABC_transporter-like_CS"/>
</dbReference>
<dbReference type="PROSITE" id="PS00211">
    <property type="entry name" value="ABC_TRANSPORTER_1"/>
    <property type="match status" value="1"/>
</dbReference>
<evidence type="ECO:0000256" key="9">
    <source>
        <dbReference type="ARBA" id="ARBA00034018"/>
    </source>
</evidence>
<proteinExistence type="inferred from homology"/>
<comment type="catalytic activity">
    <reaction evidence="9">
        <text>ATP + H2O + xenobioticSide 1 = ADP + phosphate + xenobioticSide 2.</text>
        <dbReference type="EC" id="7.6.2.2"/>
    </reaction>
</comment>
<evidence type="ECO:0000256" key="1">
    <source>
        <dbReference type="ARBA" id="ARBA00004651"/>
    </source>
</evidence>
<accession>A0ABY4REH5</accession>